<evidence type="ECO:0000256" key="17">
    <source>
        <dbReference type="ARBA" id="ARBA00023170"/>
    </source>
</evidence>
<keyword evidence="8" id="KW-0808">Transferase</keyword>
<keyword evidence="16 22" id="KW-0472">Membrane</keyword>
<dbReference type="Gene3D" id="1.10.510.10">
    <property type="entry name" value="Transferase(Phosphotransferase) domain 1"/>
    <property type="match status" value="1"/>
</dbReference>
<evidence type="ECO:0000256" key="8">
    <source>
        <dbReference type="ARBA" id="ARBA00022679"/>
    </source>
</evidence>
<keyword evidence="5" id="KW-0723">Serine/threonine-protein kinase</keyword>
<dbReference type="FunFam" id="1.10.510.10:FF:000358">
    <property type="entry name" value="Putative leucine-rich repeat receptor-like serine/threonine-protein kinase"/>
    <property type="match status" value="1"/>
</dbReference>
<organism evidence="24 25">
    <name type="scientific">Vigna radiata var. radiata</name>
    <name type="common">Mung bean</name>
    <name type="synonym">Phaseolus aureus</name>
    <dbReference type="NCBI Taxonomy" id="3916"/>
    <lineage>
        <taxon>Eukaryota</taxon>
        <taxon>Viridiplantae</taxon>
        <taxon>Streptophyta</taxon>
        <taxon>Embryophyta</taxon>
        <taxon>Tracheophyta</taxon>
        <taxon>Spermatophyta</taxon>
        <taxon>Magnoliopsida</taxon>
        <taxon>eudicotyledons</taxon>
        <taxon>Gunneridae</taxon>
        <taxon>Pentapetalae</taxon>
        <taxon>rosids</taxon>
        <taxon>fabids</taxon>
        <taxon>Fabales</taxon>
        <taxon>Fabaceae</taxon>
        <taxon>Papilionoideae</taxon>
        <taxon>50 kb inversion clade</taxon>
        <taxon>NPAAA clade</taxon>
        <taxon>indigoferoid/millettioid clade</taxon>
        <taxon>Phaseoleae</taxon>
        <taxon>Vigna</taxon>
    </lineage>
</organism>
<evidence type="ECO:0000256" key="2">
    <source>
        <dbReference type="ARBA" id="ARBA00008684"/>
    </source>
</evidence>
<evidence type="ECO:0000256" key="12">
    <source>
        <dbReference type="ARBA" id="ARBA00022741"/>
    </source>
</evidence>
<dbReference type="GO" id="GO:0004674">
    <property type="term" value="F:protein serine/threonine kinase activity"/>
    <property type="evidence" value="ECO:0007669"/>
    <property type="project" value="UniProtKB-KW"/>
</dbReference>
<dbReference type="Pfam" id="PF00560">
    <property type="entry name" value="LRR_1"/>
    <property type="match status" value="3"/>
</dbReference>
<dbReference type="FunFam" id="3.30.200.20:FF:000432">
    <property type="entry name" value="LRR receptor-like serine/threonine-protein kinase EFR"/>
    <property type="match status" value="1"/>
</dbReference>
<evidence type="ECO:0000256" key="18">
    <source>
        <dbReference type="ARBA" id="ARBA00023180"/>
    </source>
</evidence>
<dbReference type="InterPro" id="IPR000719">
    <property type="entry name" value="Prot_kinase_dom"/>
</dbReference>
<dbReference type="SMART" id="SM00220">
    <property type="entry name" value="S_TKc"/>
    <property type="match status" value="1"/>
</dbReference>
<keyword evidence="13" id="KW-0418">Kinase</keyword>
<dbReference type="SUPFAM" id="SSF56112">
    <property type="entry name" value="Protein kinase-like (PK-like)"/>
    <property type="match status" value="1"/>
</dbReference>
<comment type="similarity">
    <text evidence="2">Belongs to the protein kinase superfamily. Ser/Thr protein kinase family.</text>
</comment>
<evidence type="ECO:0000256" key="7">
    <source>
        <dbReference type="ARBA" id="ARBA00022614"/>
    </source>
</evidence>
<keyword evidence="15 22" id="KW-1133">Transmembrane helix</keyword>
<dbReference type="KEGG" id="vra:106778122"/>
<evidence type="ECO:0000256" key="21">
    <source>
        <dbReference type="PROSITE-ProRule" id="PRU10141"/>
    </source>
</evidence>
<gene>
    <name evidence="25" type="primary">LOC106778122</name>
</gene>
<keyword evidence="4" id="KW-1003">Cell membrane</keyword>
<dbReference type="PANTHER" id="PTHR27008">
    <property type="entry name" value="OS04G0122200 PROTEIN"/>
    <property type="match status" value="1"/>
</dbReference>
<dbReference type="EC" id="2.7.11.1" evidence="3"/>
<sequence>MLLKFWPIYIPLICFLTLKPQYFTPNINVFALGDETDHLSLLKFKESISTDPYGMLLPWNTSTHFCNWHGIRCNLTLQRVTGLNLHGIRCFVGQVPSLGKLQDLLLLSFSSNNLGNNSTYDLEFLKSLTNCSKLHILGISENKFGGHLPDTLGNLSTQLSQLILGDNQISGKIPAAIGNFVDLTLLTMYDSRMEGIIPTTFGKFRKMEVLGLRGNELSGEIGAFIGNLSHLFYLEMGANMLEGTIPPSIGNCQKLQYLSLAQNNLKGTIPLEVFNLSSLTNLLDLSENSLSGYIPKEVGNLKNIDILVMSRNHLSGNIPGTIAECIMLEYLFLQGNSLDGIIPFSLASLKGLRSLDLSQNRLSGSIPYVLQNISFLEYFNVSYNMLEGEVPTEGVFRNASEVVVTGNSKLCGGISELHLPPCPVKVKKLVKHHKFRLIPVLVSAIVFLLILSIILTFYLIRKRSKKSSLDSPTIAQLAKVSYQSLHNATDGFSTTNLIGSGNFSSVHKGNLELEDKVVAIKVLNLQRKGAHKSFSAECNALKNVKHRNLVPILTCCSSTDYKGQEFKALIFEYMKNGSLEQWLHPRTLVTDNPRILKLDQRLNVMIDVASALHYLHHEREQSIIHCDLKPKNVLFDDDIIAHMSDFGIARLLSTINNTTSKKSSTLGIKGTIGYAPPEYGMGSEVSMNGDVYSFGILMLEMLTGRRPTAEIFQDGQNLHNFVANSFPENLLQILDPLLVVKEAEISTKEEIQNLTPTTEVCLVSLFHIGLACVKESPKERISMVDVTRELSKIKRAFISGKVNRNYELSNLTLYSIMNL</sequence>
<keyword evidence="17" id="KW-0675">Receptor</keyword>
<dbReference type="GO" id="GO:0005886">
    <property type="term" value="C:plasma membrane"/>
    <property type="evidence" value="ECO:0007669"/>
    <property type="project" value="UniProtKB-SubCell"/>
</dbReference>
<evidence type="ECO:0000256" key="3">
    <source>
        <dbReference type="ARBA" id="ARBA00012513"/>
    </source>
</evidence>
<keyword evidence="12 21" id="KW-0547">Nucleotide-binding</keyword>
<feature type="transmembrane region" description="Helical" evidence="22">
    <location>
        <begin position="437"/>
        <end position="460"/>
    </location>
</feature>
<evidence type="ECO:0000256" key="10">
    <source>
        <dbReference type="ARBA" id="ARBA00022729"/>
    </source>
</evidence>
<evidence type="ECO:0000256" key="22">
    <source>
        <dbReference type="SAM" id="Phobius"/>
    </source>
</evidence>
<dbReference type="AlphaFoldDB" id="A0A1S3VTK8"/>
<dbReference type="RefSeq" id="XP_014521522.1">
    <property type="nucleotide sequence ID" value="XM_014666036.1"/>
</dbReference>
<keyword evidence="10" id="KW-0732">Signal</keyword>
<dbReference type="Pfam" id="PF07714">
    <property type="entry name" value="PK_Tyr_Ser-Thr"/>
    <property type="match status" value="1"/>
</dbReference>
<evidence type="ECO:0000256" key="20">
    <source>
        <dbReference type="ARBA" id="ARBA00048679"/>
    </source>
</evidence>
<comment type="subcellular location">
    <subcellularLocation>
        <location evidence="1">Cell membrane</location>
        <topology evidence="1">Single-pass membrane protein</topology>
    </subcellularLocation>
</comment>
<dbReference type="InterPro" id="IPR013210">
    <property type="entry name" value="LRR_N_plant-typ"/>
</dbReference>
<dbReference type="InterPro" id="IPR001611">
    <property type="entry name" value="Leu-rich_rpt"/>
</dbReference>
<evidence type="ECO:0000256" key="9">
    <source>
        <dbReference type="ARBA" id="ARBA00022692"/>
    </source>
</evidence>
<keyword evidence="14 21" id="KW-0067">ATP-binding</keyword>
<proteinExistence type="inferred from homology"/>
<keyword evidence="11" id="KW-0677">Repeat</keyword>
<feature type="binding site" evidence="21">
    <location>
        <position position="521"/>
    </location>
    <ligand>
        <name>ATP</name>
        <dbReference type="ChEBI" id="CHEBI:30616"/>
    </ligand>
</feature>
<dbReference type="InterPro" id="IPR011009">
    <property type="entry name" value="Kinase-like_dom_sf"/>
</dbReference>
<dbReference type="Pfam" id="PF13855">
    <property type="entry name" value="LRR_8"/>
    <property type="match status" value="1"/>
</dbReference>
<dbReference type="FunFam" id="3.80.10.10:FF:000095">
    <property type="entry name" value="LRR receptor-like serine/threonine-protein kinase GSO1"/>
    <property type="match status" value="1"/>
</dbReference>
<evidence type="ECO:0000256" key="15">
    <source>
        <dbReference type="ARBA" id="ARBA00022989"/>
    </source>
</evidence>
<dbReference type="Pfam" id="PF08263">
    <property type="entry name" value="LRRNT_2"/>
    <property type="match status" value="1"/>
</dbReference>
<dbReference type="InterPro" id="IPR017441">
    <property type="entry name" value="Protein_kinase_ATP_BS"/>
</dbReference>
<dbReference type="STRING" id="3916.A0A1S3VTK8"/>
<comment type="catalytic activity">
    <reaction evidence="19">
        <text>L-threonyl-[protein] + ATP = O-phospho-L-threonyl-[protein] + ADP + H(+)</text>
        <dbReference type="Rhea" id="RHEA:46608"/>
        <dbReference type="Rhea" id="RHEA-COMP:11060"/>
        <dbReference type="Rhea" id="RHEA-COMP:11605"/>
        <dbReference type="ChEBI" id="CHEBI:15378"/>
        <dbReference type="ChEBI" id="CHEBI:30013"/>
        <dbReference type="ChEBI" id="CHEBI:30616"/>
        <dbReference type="ChEBI" id="CHEBI:61977"/>
        <dbReference type="ChEBI" id="CHEBI:456216"/>
        <dbReference type="EC" id="2.7.11.1"/>
    </reaction>
</comment>
<name>A0A1S3VTK8_VIGRR</name>
<evidence type="ECO:0000259" key="23">
    <source>
        <dbReference type="PROSITE" id="PS50011"/>
    </source>
</evidence>
<evidence type="ECO:0000256" key="16">
    <source>
        <dbReference type="ARBA" id="ARBA00023136"/>
    </source>
</evidence>
<dbReference type="InterPro" id="IPR008271">
    <property type="entry name" value="Ser/Thr_kinase_AS"/>
</dbReference>
<evidence type="ECO:0000256" key="11">
    <source>
        <dbReference type="ARBA" id="ARBA00022737"/>
    </source>
</evidence>
<dbReference type="InterPro" id="IPR001245">
    <property type="entry name" value="Ser-Thr/Tyr_kinase_cat_dom"/>
</dbReference>
<dbReference type="Proteomes" id="UP000087766">
    <property type="component" value="Unplaced"/>
</dbReference>
<evidence type="ECO:0000313" key="25">
    <source>
        <dbReference type="RefSeq" id="XP_014521522.1"/>
    </source>
</evidence>
<dbReference type="GO" id="GO:0005524">
    <property type="term" value="F:ATP binding"/>
    <property type="evidence" value="ECO:0007669"/>
    <property type="project" value="UniProtKB-UniRule"/>
</dbReference>
<evidence type="ECO:0000256" key="5">
    <source>
        <dbReference type="ARBA" id="ARBA00022527"/>
    </source>
</evidence>
<comment type="catalytic activity">
    <reaction evidence="20">
        <text>L-seryl-[protein] + ATP = O-phospho-L-seryl-[protein] + ADP + H(+)</text>
        <dbReference type="Rhea" id="RHEA:17989"/>
        <dbReference type="Rhea" id="RHEA-COMP:9863"/>
        <dbReference type="Rhea" id="RHEA-COMP:11604"/>
        <dbReference type="ChEBI" id="CHEBI:15378"/>
        <dbReference type="ChEBI" id="CHEBI:29999"/>
        <dbReference type="ChEBI" id="CHEBI:30616"/>
        <dbReference type="ChEBI" id="CHEBI:83421"/>
        <dbReference type="ChEBI" id="CHEBI:456216"/>
        <dbReference type="EC" id="2.7.11.1"/>
    </reaction>
</comment>
<dbReference type="PROSITE" id="PS50011">
    <property type="entry name" value="PROTEIN_KINASE_DOM"/>
    <property type="match status" value="1"/>
</dbReference>
<keyword evidence="6" id="KW-0597">Phosphoprotein</keyword>
<dbReference type="PROSITE" id="PS00108">
    <property type="entry name" value="PROTEIN_KINASE_ST"/>
    <property type="match status" value="1"/>
</dbReference>
<evidence type="ECO:0000313" key="24">
    <source>
        <dbReference type="Proteomes" id="UP000087766"/>
    </source>
</evidence>
<evidence type="ECO:0000256" key="19">
    <source>
        <dbReference type="ARBA" id="ARBA00047899"/>
    </source>
</evidence>
<dbReference type="PANTHER" id="PTHR27008:SF523">
    <property type="entry name" value="LRR RECEPTOR-LIKE KINASE FAMILY PROTEIN"/>
    <property type="match status" value="1"/>
</dbReference>
<evidence type="ECO:0000256" key="13">
    <source>
        <dbReference type="ARBA" id="ARBA00022777"/>
    </source>
</evidence>
<keyword evidence="18" id="KW-0325">Glycoprotein</keyword>
<protein>
    <recommendedName>
        <fullName evidence="3">non-specific serine/threonine protein kinase</fullName>
        <ecNumber evidence="3">2.7.11.1</ecNumber>
    </recommendedName>
</protein>
<evidence type="ECO:0000256" key="14">
    <source>
        <dbReference type="ARBA" id="ARBA00022840"/>
    </source>
</evidence>
<dbReference type="InterPro" id="IPR051809">
    <property type="entry name" value="Plant_receptor-like_S/T_kinase"/>
</dbReference>
<dbReference type="OrthoDB" id="1433194at2759"/>
<evidence type="ECO:0000256" key="6">
    <source>
        <dbReference type="ARBA" id="ARBA00022553"/>
    </source>
</evidence>
<dbReference type="InterPro" id="IPR032675">
    <property type="entry name" value="LRR_dom_sf"/>
</dbReference>
<keyword evidence="9 22" id="KW-0812">Transmembrane</keyword>
<dbReference type="Gene3D" id="3.80.10.10">
    <property type="entry name" value="Ribonuclease Inhibitor"/>
    <property type="match status" value="3"/>
</dbReference>
<feature type="domain" description="Protein kinase" evidence="23">
    <location>
        <begin position="492"/>
        <end position="798"/>
    </location>
</feature>
<keyword evidence="24" id="KW-1185">Reference proteome</keyword>
<dbReference type="PROSITE" id="PS00107">
    <property type="entry name" value="PROTEIN_KINASE_ATP"/>
    <property type="match status" value="1"/>
</dbReference>
<reference evidence="25" key="1">
    <citation type="submission" date="2025-08" db="UniProtKB">
        <authorList>
            <consortium name="RefSeq"/>
        </authorList>
    </citation>
    <scope>IDENTIFICATION</scope>
    <source>
        <tissue evidence="25">Leaf</tissue>
    </source>
</reference>
<dbReference type="GeneID" id="106778122"/>
<dbReference type="Gene3D" id="3.30.200.20">
    <property type="entry name" value="Phosphorylase Kinase, domain 1"/>
    <property type="match status" value="1"/>
</dbReference>
<evidence type="ECO:0000256" key="1">
    <source>
        <dbReference type="ARBA" id="ARBA00004162"/>
    </source>
</evidence>
<accession>A0A1S3VTK8</accession>
<keyword evidence="7" id="KW-0433">Leucine-rich repeat</keyword>
<evidence type="ECO:0000256" key="4">
    <source>
        <dbReference type="ARBA" id="ARBA00022475"/>
    </source>
</evidence>
<dbReference type="SUPFAM" id="SSF52058">
    <property type="entry name" value="L domain-like"/>
    <property type="match status" value="2"/>
</dbReference>